<accession>A0A2S5BHX8</accession>
<dbReference type="InterPro" id="IPR050164">
    <property type="entry name" value="Peptidase_C19"/>
</dbReference>
<feature type="region of interest" description="Disordered" evidence="6">
    <location>
        <begin position="64"/>
        <end position="86"/>
    </location>
</feature>
<dbReference type="AlphaFoldDB" id="A0A2S5BHX8"/>
<keyword evidence="3" id="KW-0862">Zinc</keyword>
<keyword evidence="1" id="KW-0479">Metal-binding</keyword>
<dbReference type="PROSITE" id="PS00973">
    <property type="entry name" value="USP_2"/>
    <property type="match status" value="1"/>
</dbReference>
<protein>
    <recommendedName>
        <fullName evidence="5">Ubiquitin carboxyl-terminal hydrolase</fullName>
        <ecNumber evidence="5">3.4.19.12</ecNumber>
    </recommendedName>
</protein>
<keyword evidence="5" id="KW-0645">Protease</keyword>
<dbReference type="OrthoDB" id="289038at2759"/>
<dbReference type="GO" id="GO:0008270">
    <property type="term" value="F:zinc ion binding"/>
    <property type="evidence" value="ECO:0007669"/>
    <property type="project" value="UniProtKB-KW"/>
</dbReference>
<evidence type="ECO:0000256" key="3">
    <source>
        <dbReference type="ARBA" id="ARBA00022833"/>
    </source>
</evidence>
<keyword evidence="5" id="KW-0833">Ubl conjugation pathway</keyword>
<feature type="domain" description="USP" evidence="7">
    <location>
        <begin position="162"/>
        <end position="479"/>
    </location>
</feature>
<dbReference type="PANTHER" id="PTHR24006">
    <property type="entry name" value="UBIQUITIN CARBOXYL-TERMINAL HYDROLASE"/>
    <property type="match status" value="1"/>
</dbReference>
<keyword evidence="5" id="KW-0788">Thiol protease</keyword>
<dbReference type="SUPFAM" id="SSF57850">
    <property type="entry name" value="RING/U-box"/>
    <property type="match status" value="1"/>
</dbReference>
<evidence type="ECO:0000256" key="5">
    <source>
        <dbReference type="RuleBase" id="RU366025"/>
    </source>
</evidence>
<dbReference type="Proteomes" id="UP000237144">
    <property type="component" value="Unassembled WGS sequence"/>
</dbReference>
<evidence type="ECO:0000256" key="2">
    <source>
        <dbReference type="ARBA" id="ARBA00022771"/>
    </source>
</evidence>
<dbReference type="PROSITE" id="PS50235">
    <property type="entry name" value="USP_3"/>
    <property type="match status" value="1"/>
</dbReference>
<evidence type="ECO:0000256" key="6">
    <source>
        <dbReference type="SAM" id="MobiDB-lite"/>
    </source>
</evidence>
<dbReference type="PANTHER" id="PTHR24006:SF937">
    <property type="entry name" value="UBIQUITIN CARBOXYL-TERMINAL HYDROLASE"/>
    <property type="match status" value="1"/>
</dbReference>
<dbReference type="Pfam" id="PF02148">
    <property type="entry name" value="zf-UBP"/>
    <property type="match status" value="1"/>
</dbReference>
<dbReference type="GO" id="GO:0016579">
    <property type="term" value="P:protein deubiquitination"/>
    <property type="evidence" value="ECO:0007669"/>
    <property type="project" value="InterPro"/>
</dbReference>
<name>A0A2S5BHX8_9BASI</name>
<dbReference type="Gene3D" id="3.30.40.10">
    <property type="entry name" value="Zinc/RING finger domain, C3HC4 (zinc finger)"/>
    <property type="match status" value="1"/>
</dbReference>
<evidence type="ECO:0000256" key="1">
    <source>
        <dbReference type="ARBA" id="ARBA00022723"/>
    </source>
</evidence>
<comment type="catalytic activity">
    <reaction evidence="5">
        <text>Thiol-dependent hydrolysis of ester, thioester, amide, peptide and isopeptide bonds formed by the C-terminal Gly of ubiquitin (a 76-residue protein attached to proteins as an intracellular targeting signal).</text>
        <dbReference type="EC" id="3.4.19.12"/>
    </reaction>
</comment>
<dbReference type="PROSITE" id="PS50271">
    <property type="entry name" value="ZF_UBP"/>
    <property type="match status" value="1"/>
</dbReference>
<dbReference type="InterPro" id="IPR028889">
    <property type="entry name" value="USP"/>
</dbReference>
<evidence type="ECO:0000259" key="8">
    <source>
        <dbReference type="PROSITE" id="PS50271"/>
    </source>
</evidence>
<keyword evidence="5" id="KW-0378">Hydrolase</keyword>
<dbReference type="InterPro" id="IPR001607">
    <property type="entry name" value="Znf_UBP"/>
</dbReference>
<gene>
    <name evidence="9" type="ORF">BMF94_0577</name>
</gene>
<keyword evidence="10" id="KW-1185">Reference proteome</keyword>
<dbReference type="GO" id="GO:0004843">
    <property type="term" value="F:cysteine-type deubiquitinase activity"/>
    <property type="evidence" value="ECO:0007669"/>
    <property type="project" value="UniProtKB-UniRule"/>
</dbReference>
<dbReference type="InterPro" id="IPR038765">
    <property type="entry name" value="Papain-like_cys_pep_sf"/>
</dbReference>
<dbReference type="PROSITE" id="PS00972">
    <property type="entry name" value="USP_1"/>
    <property type="match status" value="1"/>
</dbReference>
<dbReference type="GO" id="GO:0005634">
    <property type="term" value="C:nucleus"/>
    <property type="evidence" value="ECO:0007669"/>
    <property type="project" value="TreeGrafter"/>
</dbReference>
<dbReference type="EMBL" id="PJQD01000005">
    <property type="protein sequence ID" value="POY76380.1"/>
    <property type="molecule type" value="Genomic_DNA"/>
</dbReference>
<evidence type="ECO:0000313" key="9">
    <source>
        <dbReference type="EMBL" id="POY76380.1"/>
    </source>
</evidence>
<feature type="compositionally biased region" description="Polar residues" evidence="6">
    <location>
        <begin position="64"/>
        <end position="75"/>
    </location>
</feature>
<evidence type="ECO:0000259" key="7">
    <source>
        <dbReference type="PROSITE" id="PS50235"/>
    </source>
</evidence>
<dbReference type="Gene3D" id="3.90.70.10">
    <property type="entry name" value="Cysteine proteinases"/>
    <property type="match status" value="1"/>
</dbReference>
<sequence length="479" mass="52470">MATTTMMETRTSLDVKPVSVTQPSRAISGTTCEHSTAWLNAHHQLAPQRLKAAATKSFQLGSPQKQLSCAGSNGKSHAAEHARKEQHPLAVDLRSGTLYCAGCQEYVRNDPIERFMSAERIALLDAAQIPADGHRAGKRPRVNTAASLSLGGLSTLTTIPARGIRNLGNSCYMSVVLQTFLANPFLRAFYLSDRHNRYGCSRTLAGEACLSCELDLLFSEQYAEDSAPHAPTRFLYSFWRSSHDAAGYAQQDAHEFLISALNLIHLSSPHHHEPIPGGAPCPCIVHSTFAGELRSKITCGRCHHQSETLEPFLDLSLDLRDRKTGQLARTLADCLKSFTLPENLPSVFSCAACGDGVPTATKRLSIKSLPSVLCVQFKRFEITNQAHKIDSPIAYPLTIDMGPYLTDHLDYPASFKPSASTRFALMAVIAHEGTLTQGHYTAYIRGPDDFFAIDDEKVRRAPISEVLAAKAYLVVYSRL</sequence>
<organism evidence="9 10">
    <name type="scientific">Rhodotorula taiwanensis</name>
    <dbReference type="NCBI Taxonomy" id="741276"/>
    <lineage>
        <taxon>Eukaryota</taxon>
        <taxon>Fungi</taxon>
        <taxon>Dikarya</taxon>
        <taxon>Basidiomycota</taxon>
        <taxon>Pucciniomycotina</taxon>
        <taxon>Microbotryomycetes</taxon>
        <taxon>Sporidiobolales</taxon>
        <taxon>Sporidiobolaceae</taxon>
        <taxon>Rhodotorula</taxon>
    </lineage>
</organism>
<dbReference type="InterPro" id="IPR018200">
    <property type="entry name" value="USP_CS"/>
</dbReference>
<dbReference type="InterPro" id="IPR013083">
    <property type="entry name" value="Znf_RING/FYVE/PHD"/>
</dbReference>
<keyword evidence="2 4" id="KW-0863">Zinc-finger</keyword>
<proteinExistence type="inferred from homology"/>
<dbReference type="GO" id="GO:0006508">
    <property type="term" value="P:proteolysis"/>
    <property type="evidence" value="ECO:0007669"/>
    <property type="project" value="UniProtKB-KW"/>
</dbReference>
<evidence type="ECO:0000313" key="10">
    <source>
        <dbReference type="Proteomes" id="UP000237144"/>
    </source>
</evidence>
<dbReference type="STRING" id="741276.A0A2S5BHX8"/>
<feature type="compositionally biased region" description="Basic and acidic residues" evidence="6">
    <location>
        <begin position="77"/>
        <end position="86"/>
    </location>
</feature>
<dbReference type="EC" id="3.4.19.12" evidence="5"/>
<evidence type="ECO:0000256" key="4">
    <source>
        <dbReference type="PROSITE-ProRule" id="PRU00502"/>
    </source>
</evidence>
<dbReference type="InterPro" id="IPR001394">
    <property type="entry name" value="Peptidase_C19_UCH"/>
</dbReference>
<reference evidence="9 10" key="1">
    <citation type="journal article" date="2018" name="Front. Microbiol.">
        <title>Prospects for Fungal Bioremediation of Acidic Radioactive Waste Sites: Characterization and Genome Sequence of Rhodotorula taiwanensis MD1149.</title>
        <authorList>
            <person name="Tkavc R."/>
            <person name="Matrosova V.Y."/>
            <person name="Grichenko O.E."/>
            <person name="Gostincar C."/>
            <person name="Volpe R.P."/>
            <person name="Klimenkova P."/>
            <person name="Gaidamakova E.K."/>
            <person name="Zhou C.E."/>
            <person name="Stewart B.J."/>
            <person name="Lyman M.G."/>
            <person name="Malfatti S.A."/>
            <person name="Rubinfeld B."/>
            <person name="Courtot M."/>
            <person name="Singh J."/>
            <person name="Dalgard C.L."/>
            <person name="Hamilton T."/>
            <person name="Frey K.G."/>
            <person name="Gunde-Cimerman N."/>
            <person name="Dugan L."/>
            <person name="Daly M.J."/>
        </authorList>
    </citation>
    <scope>NUCLEOTIDE SEQUENCE [LARGE SCALE GENOMIC DNA]</scope>
    <source>
        <strain evidence="9 10">MD1149</strain>
    </source>
</reference>
<feature type="domain" description="UBP-type" evidence="8">
    <location>
        <begin position="4"/>
        <end position="128"/>
    </location>
</feature>
<comment type="similarity">
    <text evidence="5">Belongs to the peptidase C19 family.</text>
</comment>
<dbReference type="GO" id="GO:0005829">
    <property type="term" value="C:cytosol"/>
    <property type="evidence" value="ECO:0007669"/>
    <property type="project" value="TreeGrafter"/>
</dbReference>
<comment type="caution">
    <text evidence="9">The sequence shown here is derived from an EMBL/GenBank/DDBJ whole genome shotgun (WGS) entry which is preliminary data.</text>
</comment>
<dbReference type="SUPFAM" id="SSF54001">
    <property type="entry name" value="Cysteine proteinases"/>
    <property type="match status" value="1"/>
</dbReference>
<dbReference type="Pfam" id="PF00443">
    <property type="entry name" value="UCH"/>
    <property type="match status" value="1"/>
</dbReference>